<protein>
    <recommendedName>
        <fullName evidence="5">Protein-methionine-sulfoxide reductase catalytic subunit MsrP</fullName>
        <ecNumber evidence="5">1.8.5.-</ecNumber>
    </recommendedName>
</protein>
<dbReference type="EMBL" id="QNRF01000002">
    <property type="protein sequence ID" value="RBO85101.1"/>
    <property type="molecule type" value="Genomic_DNA"/>
</dbReference>
<dbReference type="PANTHER" id="PTHR43032">
    <property type="entry name" value="PROTEIN-METHIONINE-SULFOXIDE REDUCTASE"/>
    <property type="match status" value="1"/>
</dbReference>
<keyword evidence="3 5" id="KW-0732">Signal</keyword>
<dbReference type="Pfam" id="PF00174">
    <property type="entry name" value="Oxidored_molyb"/>
    <property type="match status" value="1"/>
</dbReference>
<comment type="cofactor">
    <cofactor evidence="5">
        <name>Mo-molybdopterin</name>
        <dbReference type="ChEBI" id="CHEBI:71302"/>
    </cofactor>
    <text evidence="5">Binds 1 Mo-molybdopterin (Mo-MPT) cofactor per subunit.</text>
</comment>
<name>A0A366D4X5_9GAMM</name>
<dbReference type="GO" id="GO:0043546">
    <property type="term" value="F:molybdopterin cofactor binding"/>
    <property type="evidence" value="ECO:0007669"/>
    <property type="project" value="UniProtKB-UniRule"/>
</dbReference>
<feature type="binding site" evidence="5">
    <location>
        <position position="235"/>
    </location>
    <ligand>
        <name>Mo-molybdopterin</name>
        <dbReference type="ChEBI" id="CHEBI:71302"/>
    </ligand>
</feature>
<dbReference type="GO" id="GO:0030091">
    <property type="term" value="P:protein repair"/>
    <property type="evidence" value="ECO:0007669"/>
    <property type="project" value="UniProtKB-UniRule"/>
</dbReference>
<evidence type="ECO:0000259" key="6">
    <source>
        <dbReference type="Pfam" id="PF00174"/>
    </source>
</evidence>
<keyword evidence="1 5" id="KW-0500">Molybdenum</keyword>
<dbReference type="Gene3D" id="3.90.420.10">
    <property type="entry name" value="Oxidoreductase, molybdopterin-binding domain"/>
    <property type="match status" value="1"/>
</dbReference>
<dbReference type="AlphaFoldDB" id="A0A366D4X5"/>
<dbReference type="SUPFAM" id="SSF56524">
    <property type="entry name" value="Oxidoreductase molybdopterin-binding domain"/>
    <property type="match status" value="1"/>
</dbReference>
<comment type="similarity">
    <text evidence="5">Belongs to the MsrP family.</text>
</comment>
<feature type="binding site" evidence="5">
    <location>
        <position position="147"/>
    </location>
    <ligand>
        <name>Mo-molybdopterin</name>
        <dbReference type="ChEBI" id="CHEBI:71302"/>
    </ligand>
    <ligandPart>
        <name>Mo</name>
        <dbReference type="ChEBI" id="CHEBI:28685"/>
    </ligandPart>
</feature>
<dbReference type="GO" id="GO:0016672">
    <property type="term" value="F:oxidoreductase activity, acting on a sulfur group of donors, quinone or similar compound as acceptor"/>
    <property type="evidence" value="ECO:0007669"/>
    <property type="project" value="UniProtKB-UniRule"/>
</dbReference>
<comment type="catalytic activity">
    <reaction evidence="5">
        <text>L-methionyl-[protein] + a quinone + H2O = L-methionyl-(S)-S-oxide-[protein] + a quinol</text>
        <dbReference type="Rhea" id="RHEA:51292"/>
        <dbReference type="Rhea" id="RHEA-COMP:12313"/>
        <dbReference type="Rhea" id="RHEA-COMP:12315"/>
        <dbReference type="ChEBI" id="CHEBI:15377"/>
        <dbReference type="ChEBI" id="CHEBI:16044"/>
        <dbReference type="ChEBI" id="CHEBI:24646"/>
        <dbReference type="ChEBI" id="CHEBI:44120"/>
        <dbReference type="ChEBI" id="CHEBI:132124"/>
    </reaction>
</comment>
<dbReference type="NCBIfam" id="NF003767">
    <property type="entry name" value="PRK05363.1"/>
    <property type="match status" value="1"/>
</dbReference>
<evidence type="ECO:0000256" key="2">
    <source>
        <dbReference type="ARBA" id="ARBA00022723"/>
    </source>
</evidence>
<dbReference type="InterPro" id="IPR022867">
    <property type="entry name" value="MsrP"/>
</dbReference>
<feature type="binding site" evidence="5">
    <location>
        <position position="89"/>
    </location>
    <ligand>
        <name>Mo-molybdopterin</name>
        <dbReference type="ChEBI" id="CHEBI:71302"/>
    </ligand>
</feature>
<accession>A0A366D4X5</accession>
<dbReference type="OrthoDB" id="9795587at2"/>
<dbReference type="RefSeq" id="WP_113873706.1">
    <property type="nucleotide sequence ID" value="NZ_QNRF01000002.1"/>
</dbReference>
<evidence type="ECO:0000313" key="7">
    <source>
        <dbReference type="EMBL" id="RBO85101.1"/>
    </source>
</evidence>
<feature type="binding site" evidence="5">
    <location>
        <position position="230"/>
    </location>
    <ligand>
        <name>Mo-molybdopterin</name>
        <dbReference type="ChEBI" id="CHEBI:71302"/>
    </ligand>
</feature>
<dbReference type="InterPro" id="IPR000572">
    <property type="entry name" value="OxRdtase_Mopterin-bd_dom"/>
</dbReference>
<dbReference type="EC" id="1.8.5.-" evidence="5"/>
<feature type="domain" description="Oxidoreductase molybdopterin-binding" evidence="6">
    <location>
        <begin position="110"/>
        <end position="264"/>
    </location>
</feature>
<dbReference type="GO" id="GO:0046872">
    <property type="term" value="F:metal ion binding"/>
    <property type="evidence" value="ECO:0007669"/>
    <property type="project" value="UniProtKB-KW"/>
</dbReference>
<feature type="binding site" evidence="5">
    <location>
        <begin position="246"/>
        <end position="248"/>
    </location>
    <ligand>
        <name>Mo-molybdopterin</name>
        <dbReference type="ChEBI" id="CHEBI:71302"/>
    </ligand>
</feature>
<reference evidence="7 8" key="1">
    <citation type="submission" date="2018-06" db="EMBL/GenBank/DDBJ databases">
        <title>Genomic Encyclopedia of Type Strains, Phase III (KMG-III): the genomes of soil and plant-associated and newly described type strains.</title>
        <authorList>
            <person name="Whitman W."/>
        </authorList>
    </citation>
    <scope>NUCLEOTIDE SEQUENCE [LARGE SCALE GENOMIC DNA]</scope>
    <source>
        <strain evidence="7 8">CECT 7732</strain>
    </source>
</reference>
<comment type="subunit">
    <text evidence="5">Heterodimer of a catalytic subunit (MsrP) and a heme-binding subunit (MsrQ).</text>
</comment>
<feature type="binding site" evidence="5">
    <location>
        <begin position="92"/>
        <end position="93"/>
    </location>
    <ligand>
        <name>Mo-molybdopterin</name>
        <dbReference type="ChEBI" id="CHEBI:71302"/>
    </ligand>
</feature>
<feature type="binding site" evidence="5">
    <location>
        <position position="182"/>
    </location>
    <ligand>
        <name>Mo-molybdopterin</name>
        <dbReference type="ChEBI" id="CHEBI:71302"/>
    </ligand>
</feature>
<sequence>MQIKIAKASDCHESSVTPESVYLNRRQFMQAGLIGASSLGFSGRVLAANQDVSPLANPASLEGAFNRLSKTPFGQSETAAPYDVATTYNNFYEFGYGKSDPADYSDAMQPFPWKIRVEGEADNTGDFDVEDFIKDSQLEERIYRLRCVEAWSMVIPWIGIPLGEFLKTFQPNSKAKYVYFETLYDPKQMPAQRGNALDWPYREGLRIDEAMNSLAFLAVGMYGSVLPNQNGAPLRLVLPWKYGFKSIKSIVTIRFVESMPQTTWNMLAPNEYGFYANVNPGVDHPRWSQKQERRLPGGVLFPNVIETQMFNGYQEEVAGLYQGMDLTRYY</sequence>
<organism evidence="7 8">
    <name type="scientific">Marinomonas aquiplantarum</name>
    <dbReference type="NCBI Taxonomy" id="491951"/>
    <lineage>
        <taxon>Bacteria</taxon>
        <taxon>Pseudomonadati</taxon>
        <taxon>Pseudomonadota</taxon>
        <taxon>Gammaproteobacteria</taxon>
        <taxon>Oceanospirillales</taxon>
        <taxon>Oceanospirillaceae</taxon>
        <taxon>Marinomonas</taxon>
    </lineage>
</organism>
<keyword evidence="4 5" id="KW-0560">Oxidoreductase</keyword>
<dbReference type="Proteomes" id="UP000252086">
    <property type="component" value="Unassembled WGS sequence"/>
</dbReference>
<keyword evidence="2 5" id="KW-0479">Metal-binding</keyword>
<gene>
    <name evidence="5" type="primary">msrP</name>
    <name evidence="7" type="ORF">DFP76_102503</name>
</gene>
<comment type="function">
    <text evidence="5">Part of the MsrPQ system that repairs oxidized periplasmic proteins containing methionine sulfoxide residues (Met-O), using respiratory chain electrons. Thus protects these proteins from oxidative-stress damage caused by reactive species of oxygen and chlorine generated by the host defense mechanisms. MsrPQ is essential for the maintenance of envelope integrity under bleach stress, rescuing a wide series of structurally unrelated periplasmic proteins from methionine oxidation. The catalytic subunit MsrP is non-stereospecific, being able to reduce both (R-) and (S-) diastereoisomers of methionine sulfoxide.</text>
</comment>
<dbReference type="InterPro" id="IPR036374">
    <property type="entry name" value="OxRdtase_Mopterin-bd_sf"/>
</dbReference>
<dbReference type="PANTHER" id="PTHR43032:SF3">
    <property type="entry name" value="PROTEIN-METHIONINE-SULFOXIDE REDUCTASE CATALYTIC SUBUNIT MSRP"/>
    <property type="match status" value="1"/>
</dbReference>
<dbReference type="HAMAP" id="MF_01206">
    <property type="entry name" value="MsrP"/>
    <property type="match status" value="1"/>
</dbReference>
<comment type="catalytic activity">
    <reaction evidence="5">
        <text>L-methionyl-[protein] + a quinone + H2O = L-methionyl-(R)-S-oxide-[protein] + a quinol</text>
        <dbReference type="Rhea" id="RHEA:51296"/>
        <dbReference type="Rhea" id="RHEA-COMP:12313"/>
        <dbReference type="Rhea" id="RHEA-COMP:12314"/>
        <dbReference type="ChEBI" id="CHEBI:15377"/>
        <dbReference type="ChEBI" id="CHEBI:16044"/>
        <dbReference type="ChEBI" id="CHEBI:24646"/>
        <dbReference type="ChEBI" id="CHEBI:45764"/>
        <dbReference type="ChEBI" id="CHEBI:132124"/>
    </reaction>
</comment>
<evidence type="ECO:0000256" key="4">
    <source>
        <dbReference type="ARBA" id="ARBA00023002"/>
    </source>
</evidence>
<evidence type="ECO:0000256" key="1">
    <source>
        <dbReference type="ARBA" id="ARBA00022505"/>
    </source>
</evidence>
<evidence type="ECO:0000313" key="8">
    <source>
        <dbReference type="Proteomes" id="UP000252086"/>
    </source>
</evidence>
<evidence type="ECO:0000256" key="5">
    <source>
        <dbReference type="HAMAP-Rule" id="MF_01206"/>
    </source>
</evidence>
<evidence type="ECO:0000256" key="3">
    <source>
        <dbReference type="ARBA" id="ARBA00022729"/>
    </source>
</evidence>
<proteinExistence type="inferred from homology"/>
<comment type="caution">
    <text evidence="7">The sequence shown here is derived from an EMBL/GenBank/DDBJ whole genome shotgun (WGS) entry which is preliminary data.</text>
</comment>
<keyword evidence="8" id="KW-1185">Reference proteome</keyword>